<evidence type="ECO:0000259" key="3">
    <source>
        <dbReference type="PROSITE" id="PS50102"/>
    </source>
</evidence>
<dbReference type="CDD" id="cd00590">
    <property type="entry name" value="RRM_SF"/>
    <property type="match status" value="1"/>
</dbReference>
<dbReference type="AlphaFoldDB" id="A0A1L3GGM3"/>
<dbReference type="Gene3D" id="3.30.70.330">
    <property type="match status" value="1"/>
</dbReference>
<dbReference type="PANTHER" id="PTHR48025:SF1">
    <property type="entry name" value="RRM DOMAIN-CONTAINING PROTEIN"/>
    <property type="match status" value="1"/>
</dbReference>
<dbReference type="InterPro" id="IPR000504">
    <property type="entry name" value="RRM_dom"/>
</dbReference>
<dbReference type="KEGG" id="pace:A6070_02680"/>
<name>A0A1L3GGM3_SYNAC</name>
<dbReference type="SUPFAM" id="SSF54928">
    <property type="entry name" value="RNA-binding domain, RBD"/>
    <property type="match status" value="1"/>
</dbReference>
<dbReference type="InterPro" id="IPR035979">
    <property type="entry name" value="RBD_domain_sf"/>
</dbReference>
<dbReference type="Pfam" id="PF00076">
    <property type="entry name" value="RRM_1"/>
    <property type="match status" value="1"/>
</dbReference>
<dbReference type="InterPro" id="IPR012677">
    <property type="entry name" value="Nucleotide-bd_a/b_plait_sf"/>
</dbReference>
<dbReference type="PROSITE" id="PS50102">
    <property type="entry name" value="RRM"/>
    <property type="match status" value="1"/>
</dbReference>
<dbReference type="OrthoDB" id="9798855at2"/>
<evidence type="ECO:0000313" key="4">
    <source>
        <dbReference type="EMBL" id="APG25087.1"/>
    </source>
</evidence>
<gene>
    <name evidence="4" type="ORF">A7E75_08705</name>
</gene>
<evidence type="ECO:0000313" key="5">
    <source>
        <dbReference type="Proteomes" id="UP000182264"/>
    </source>
</evidence>
<protein>
    <recommendedName>
        <fullName evidence="3">RRM domain-containing protein</fullName>
    </recommendedName>
</protein>
<dbReference type="Proteomes" id="UP000182264">
    <property type="component" value="Chromosome"/>
</dbReference>
<dbReference type="STRING" id="29542.A6070_02680"/>
<evidence type="ECO:0000256" key="1">
    <source>
        <dbReference type="ARBA" id="ARBA00022884"/>
    </source>
</evidence>
<dbReference type="RefSeq" id="WP_072286936.1">
    <property type="nucleotide sequence ID" value="NZ_CP015455.1"/>
</dbReference>
<evidence type="ECO:0000256" key="2">
    <source>
        <dbReference type="SAM" id="MobiDB-lite"/>
    </source>
</evidence>
<feature type="domain" description="RRM" evidence="3">
    <location>
        <begin position="3"/>
        <end position="81"/>
    </location>
</feature>
<dbReference type="SMART" id="SM00360">
    <property type="entry name" value="RRM"/>
    <property type="match status" value="1"/>
</dbReference>
<sequence length="107" mass="11972">MSKDLYVKNLPAEMTEEELRKLFSVAGKVSYIHMGTDTRSGQDRVYAYIKMASETEAKEAVLCLDEARIGNRQISVSIARAQNSAPEKDTAAPQKKVPFKPRGKPRK</sequence>
<feature type="compositionally biased region" description="Basic residues" evidence="2">
    <location>
        <begin position="97"/>
        <end position="107"/>
    </location>
</feature>
<dbReference type="PANTHER" id="PTHR48025">
    <property type="entry name" value="OS02G0815200 PROTEIN"/>
    <property type="match status" value="1"/>
</dbReference>
<proteinExistence type="predicted"/>
<keyword evidence="1" id="KW-0694">RNA-binding</keyword>
<dbReference type="EMBL" id="CP015518">
    <property type="protein sequence ID" value="APG25087.1"/>
    <property type="molecule type" value="Genomic_DNA"/>
</dbReference>
<dbReference type="GO" id="GO:0003729">
    <property type="term" value="F:mRNA binding"/>
    <property type="evidence" value="ECO:0007669"/>
    <property type="project" value="TreeGrafter"/>
</dbReference>
<feature type="region of interest" description="Disordered" evidence="2">
    <location>
        <begin position="80"/>
        <end position="107"/>
    </location>
</feature>
<reference evidence="4 5" key="1">
    <citation type="journal article" date="2017" name="Genome Announc.">
        <title>Complete Genome Sequences of Two Acetylene-Fermenting Pelobacter acetylenicus Strains.</title>
        <authorList>
            <person name="Sutton J.M."/>
            <person name="Baesman S.M."/>
            <person name="Fierst J.L."/>
            <person name="Poret-Peterson A.T."/>
            <person name="Oremland R.S."/>
            <person name="Dunlap D.S."/>
            <person name="Akob D.M."/>
        </authorList>
    </citation>
    <scope>NUCLEOTIDE SEQUENCE [LARGE SCALE GENOMIC DNA]</scope>
    <source>
        <strain evidence="4 5">DSM 3247</strain>
    </source>
</reference>
<dbReference type="InterPro" id="IPR050502">
    <property type="entry name" value="Euk_RNA-bind_prot"/>
</dbReference>
<accession>A0A1L3GGM3</accession>
<keyword evidence="5" id="KW-1185">Reference proteome</keyword>
<organism evidence="4 5">
    <name type="scientific">Syntrophotalea acetylenica</name>
    <name type="common">Pelobacter acetylenicus</name>
    <dbReference type="NCBI Taxonomy" id="29542"/>
    <lineage>
        <taxon>Bacteria</taxon>
        <taxon>Pseudomonadati</taxon>
        <taxon>Thermodesulfobacteriota</taxon>
        <taxon>Desulfuromonadia</taxon>
        <taxon>Desulfuromonadales</taxon>
        <taxon>Syntrophotaleaceae</taxon>
        <taxon>Syntrophotalea</taxon>
    </lineage>
</organism>